<keyword evidence="2" id="KW-0325">Glycoprotein</keyword>
<evidence type="ECO:0000256" key="1">
    <source>
        <dbReference type="ARBA" id="ARBA00022729"/>
    </source>
</evidence>
<sequence length="338" mass="37449">MKEIVCSFDRPHSFSELFQLGSMSFQVDVEWAKWPDEFMGIHVMNTCWGDDGFLYAATDRSEAPIVVMDGKGQFVRAIGQGLFQKAHSVFCTAKDTLIVADAGKNSHFIREITPQGQLVRTFGTPGVPGNSGYEFDYFITMEAENRQPTQHPWCTDPKAMARLDSIQKRGGPFCRPCAMLLSDDGMYYAADGYGNCAVHRFDSNGNYLDSWGSPGTEPGAFRIVHAILIDRFDRVWVADRENCRVQLFTRTGDLLAVTKGGMSRAGGIWADAKFLYVGELDGGLTLIDLERLEVVGQTAGAGQFFRIHGITGDSAGNLYLSTNKWGPNQNNLIRLVRV</sequence>
<protein>
    <recommendedName>
        <fullName evidence="5">6-bladed beta-propeller</fullName>
    </recommendedName>
</protein>
<gene>
    <name evidence="3" type="ORF">H8S11_13100</name>
</gene>
<dbReference type="EMBL" id="JACOPO010000013">
    <property type="protein sequence ID" value="MBC5723740.1"/>
    <property type="molecule type" value="Genomic_DNA"/>
</dbReference>
<dbReference type="PANTHER" id="PTHR10680:SF38">
    <property type="entry name" value="BLL1368 PROTEIN"/>
    <property type="match status" value="1"/>
</dbReference>
<dbReference type="Gene3D" id="2.120.10.30">
    <property type="entry name" value="TolB, C-terminal domain"/>
    <property type="match status" value="2"/>
</dbReference>
<keyword evidence="4" id="KW-1185">Reference proteome</keyword>
<dbReference type="Proteomes" id="UP000628736">
    <property type="component" value="Unassembled WGS sequence"/>
</dbReference>
<dbReference type="SUPFAM" id="SSF63829">
    <property type="entry name" value="Calcium-dependent phosphotriesterase"/>
    <property type="match status" value="1"/>
</dbReference>
<dbReference type="InterPro" id="IPR011042">
    <property type="entry name" value="6-blade_b-propeller_TolB-like"/>
</dbReference>
<evidence type="ECO:0000313" key="3">
    <source>
        <dbReference type="EMBL" id="MBC5723740.1"/>
    </source>
</evidence>
<evidence type="ECO:0000313" key="4">
    <source>
        <dbReference type="Proteomes" id="UP000628736"/>
    </source>
</evidence>
<dbReference type="PANTHER" id="PTHR10680">
    <property type="entry name" value="PEPTIDYL-GLYCINE ALPHA-AMIDATING MONOOXYGENASE"/>
    <property type="match status" value="1"/>
</dbReference>
<evidence type="ECO:0000256" key="2">
    <source>
        <dbReference type="ARBA" id="ARBA00023180"/>
    </source>
</evidence>
<accession>A0A8J6M3X2</accession>
<organism evidence="3 4">
    <name type="scientific">Flintibacter hominis</name>
    <dbReference type="NCBI Taxonomy" id="2763048"/>
    <lineage>
        <taxon>Bacteria</taxon>
        <taxon>Bacillati</taxon>
        <taxon>Bacillota</taxon>
        <taxon>Clostridia</taxon>
        <taxon>Eubacteriales</taxon>
        <taxon>Flintibacter</taxon>
    </lineage>
</organism>
<evidence type="ECO:0008006" key="5">
    <source>
        <dbReference type="Google" id="ProtNLM"/>
    </source>
</evidence>
<name>A0A8J6M3X2_9FIRM</name>
<proteinExistence type="predicted"/>
<comment type="caution">
    <text evidence="3">The sequence shown here is derived from an EMBL/GenBank/DDBJ whole genome shotgun (WGS) entry which is preliminary data.</text>
</comment>
<dbReference type="AlphaFoldDB" id="A0A8J6M3X2"/>
<reference evidence="3" key="1">
    <citation type="submission" date="2020-08" db="EMBL/GenBank/DDBJ databases">
        <title>Genome public.</title>
        <authorList>
            <person name="Liu C."/>
            <person name="Sun Q."/>
        </authorList>
    </citation>
    <scope>NUCLEOTIDE SEQUENCE</scope>
    <source>
        <strain evidence="3">NSJ-23</strain>
    </source>
</reference>
<dbReference type="RefSeq" id="WP_186853434.1">
    <property type="nucleotide sequence ID" value="NZ_JACOPO010000013.1"/>
</dbReference>
<keyword evidence="1" id="KW-0732">Signal</keyword>